<feature type="compositionally biased region" description="Low complexity" evidence="1">
    <location>
        <begin position="346"/>
        <end position="358"/>
    </location>
</feature>
<feature type="compositionally biased region" description="Gly residues" evidence="1">
    <location>
        <begin position="604"/>
        <end position="616"/>
    </location>
</feature>
<protein>
    <submittedName>
        <fullName evidence="2">Uncharacterized protein</fullName>
    </submittedName>
</protein>
<dbReference type="Proteomes" id="UP001596004">
    <property type="component" value="Unassembled WGS sequence"/>
</dbReference>
<feature type="compositionally biased region" description="Low complexity" evidence="1">
    <location>
        <begin position="396"/>
        <end position="424"/>
    </location>
</feature>
<organism evidence="2 3">
    <name type="scientific">Sphaerisporangium dianthi</name>
    <dbReference type="NCBI Taxonomy" id="1436120"/>
    <lineage>
        <taxon>Bacteria</taxon>
        <taxon>Bacillati</taxon>
        <taxon>Actinomycetota</taxon>
        <taxon>Actinomycetes</taxon>
        <taxon>Streptosporangiales</taxon>
        <taxon>Streptosporangiaceae</taxon>
        <taxon>Sphaerisporangium</taxon>
    </lineage>
</organism>
<accession>A0ABV9CVG9</accession>
<comment type="caution">
    <text evidence="2">The sequence shown here is derived from an EMBL/GenBank/DDBJ whole genome shotgun (WGS) entry which is preliminary data.</text>
</comment>
<feature type="compositionally biased region" description="Low complexity" evidence="1">
    <location>
        <begin position="90"/>
        <end position="102"/>
    </location>
</feature>
<reference evidence="3" key="1">
    <citation type="journal article" date="2019" name="Int. J. Syst. Evol. Microbiol.">
        <title>The Global Catalogue of Microorganisms (GCM) 10K type strain sequencing project: providing services to taxonomists for standard genome sequencing and annotation.</title>
        <authorList>
            <consortium name="The Broad Institute Genomics Platform"/>
            <consortium name="The Broad Institute Genome Sequencing Center for Infectious Disease"/>
            <person name="Wu L."/>
            <person name="Ma J."/>
        </authorList>
    </citation>
    <scope>NUCLEOTIDE SEQUENCE [LARGE SCALE GENOMIC DNA]</scope>
    <source>
        <strain evidence="3">CGMCC 4.7132</strain>
    </source>
</reference>
<evidence type="ECO:0000313" key="3">
    <source>
        <dbReference type="Proteomes" id="UP001596004"/>
    </source>
</evidence>
<dbReference type="EMBL" id="JBHSFP010000045">
    <property type="protein sequence ID" value="MFC4536423.1"/>
    <property type="molecule type" value="Genomic_DNA"/>
</dbReference>
<evidence type="ECO:0000313" key="2">
    <source>
        <dbReference type="EMBL" id="MFC4536423.1"/>
    </source>
</evidence>
<feature type="compositionally biased region" description="Basic and acidic residues" evidence="1">
    <location>
        <begin position="674"/>
        <end position="685"/>
    </location>
</feature>
<sequence length="685" mass="68723">MIAVIFGLVAVVLLVLVVVALGMRSMNRRESNLPPERLEKLAKQAEDPSAKRPGRPAEETFFESFPEGFDAFQEPERATARLRPGGGKPGARPAGRPGGRPAPRGKQHAARGRRGVDEWGDADDYDDDYWTRVRADDGAFGGTIAARVGASRPDLASPGSSAVKPPAPKEKDEADPNAATVQAPLPTRSPGLSGLVEPARNGAPSSPAAAGSTDRTVTFSAPVPGQSSPASPPPAAASAADVLGAIGASQAPSRNRRGSRPDPADPLGITDAGRAKPRRRPEPGAGDPGRSAAPGRPADPRRRTSAGRPADTGRAASGRPEPARVDPLATGPLAGAHPTGALANDPLSSGPLSGGAASRDPLTSRDPLSSRDPLTSGSPLAGRAPSGGAVSGAATSRGPLPGGPASSGSRQAGPASSGPRPAGPLEGSRAPRGAFDAGRSSTGSHETPPAAGGPRGTGSFPGGSFGAAGSAGSGSANSPTGEFPASPPAAAQSPAAQSWPARPAYPATGSYDILDEPTPPSGSSNETWKASDYQLPAYDGYAPAPSAPGTSSYEVRPGWAVIDDSDTVNGPTPPAGMPAGSARGPQGYDAQAARPSRSEDTLPGAGGQGQGYGGGGHEPDRASGATSSSWAPPRQNTGGSWPSYGELYGNGVNNPDDPTVQSSNATPSRGGHRRPADTDYPDYYR</sequence>
<dbReference type="RefSeq" id="WP_380850852.1">
    <property type="nucleotide sequence ID" value="NZ_JBHSFP010000045.1"/>
</dbReference>
<feature type="compositionally biased region" description="Gly residues" evidence="1">
    <location>
        <begin position="453"/>
        <end position="472"/>
    </location>
</feature>
<proteinExistence type="predicted"/>
<feature type="compositionally biased region" description="Low complexity" evidence="1">
    <location>
        <begin position="202"/>
        <end position="212"/>
    </location>
</feature>
<feature type="compositionally biased region" description="Basic residues" evidence="1">
    <location>
        <begin position="103"/>
        <end position="113"/>
    </location>
</feature>
<feature type="compositionally biased region" description="Polar residues" evidence="1">
    <location>
        <begin position="624"/>
        <end position="640"/>
    </location>
</feature>
<feature type="compositionally biased region" description="Low complexity" evidence="1">
    <location>
        <begin position="283"/>
        <end position="296"/>
    </location>
</feature>
<name>A0ABV9CVG9_9ACTN</name>
<gene>
    <name evidence="2" type="ORF">ACFO60_37125</name>
</gene>
<feature type="compositionally biased region" description="Low complexity" evidence="1">
    <location>
        <begin position="488"/>
        <end position="504"/>
    </location>
</feature>
<evidence type="ECO:0000256" key="1">
    <source>
        <dbReference type="SAM" id="MobiDB-lite"/>
    </source>
</evidence>
<feature type="compositionally biased region" description="Low complexity" evidence="1">
    <location>
        <begin position="220"/>
        <end position="229"/>
    </location>
</feature>
<keyword evidence="3" id="KW-1185">Reference proteome</keyword>
<feature type="compositionally biased region" description="Basic and acidic residues" evidence="1">
    <location>
        <begin position="30"/>
        <end position="58"/>
    </location>
</feature>
<feature type="region of interest" description="Disordered" evidence="1">
    <location>
        <begin position="75"/>
        <end position="124"/>
    </location>
</feature>
<feature type="region of interest" description="Disordered" evidence="1">
    <location>
        <begin position="30"/>
        <end position="59"/>
    </location>
</feature>
<feature type="region of interest" description="Disordered" evidence="1">
    <location>
        <begin position="149"/>
        <end position="685"/>
    </location>
</feature>